<dbReference type="PANTHER" id="PTHR31252:SF11">
    <property type="entry name" value="DUF4419 DOMAIN-CONTAINING PROTEIN"/>
    <property type="match status" value="1"/>
</dbReference>
<evidence type="ECO:0000313" key="1">
    <source>
        <dbReference type="EMBL" id="GLB42672.1"/>
    </source>
</evidence>
<evidence type="ECO:0000313" key="2">
    <source>
        <dbReference type="Proteomes" id="UP001063166"/>
    </source>
</evidence>
<dbReference type="Proteomes" id="UP001063166">
    <property type="component" value="Unassembled WGS sequence"/>
</dbReference>
<protein>
    <submittedName>
        <fullName evidence="1">Uncharacterized protein</fullName>
    </submittedName>
</protein>
<keyword evidence="2" id="KW-1185">Reference proteome</keyword>
<name>A0A9P3URX5_LYOSH</name>
<accession>A0A9P3URX5</accession>
<reference evidence="1" key="1">
    <citation type="submission" date="2022-07" db="EMBL/GenBank/DDBJ databases">
        <title>The genome of Lyophyllum shimeji provides insight into the initial evolution of ectomycorrhizal fungal genome.</title>
        <authorList>
            <person name="Kobayashi Y."/>
            <person name="Shibata T."/>
            <person name="Hirakawa H."/>
            <person name="Shigenobu S."/>
            <person name="Nishiyama T."/>
            <person name="Yamada A."/>
            <person name="Hasebe M."/>
            <person name="Kawaguchi M."/>
        </authorList>
    </citation>
    <scope>NUCLEOTIDE SEQUENCE</scope>
    <source>
        <strain evidence="1">AT787</strain>
    </source>
</reference>
<dbReference type="AlphaFoldDB" id="A0A9P3URX5"/>
<organism evidence="1 2">
    <name type="scientific">Lyophyllum shimeji</name>
    <name type="common">Hon-shimeji</name>
    <name type="synonym">Tricholoma shimeji</name>
    <dbReference type="NCBI Taxonomy" id="47721"/>
    <lineage>
        <taxon>Eukaryota</taxon>
        <taxon>Fungi</taxon>
        <taxon>Dikarya</taxon>
        <taxon>Basidiomycota</taxon>
        <taxon>Agaricomycotina</taxon>
        <taxon>Agaricomycetes</taxon>
        <taxon>Agaricomycetidae</taxon>
        <taxon>Agaricales</taxon>
        <taxon>Tricholomatineae</taxon>
        <taxon>Lyophyllaceae</taxon>
        <taxon>Lyophyllum</taxon>
    </lineage>
</organism>
<sequence>MPVTFPVADRPADAYSPPQWRKEVRSNVPDELLANLPTTHHPARLLQSSVDRMQPVIPKKNGFVLGVVEAYNHHHHLVIRPDDVWIAILSQLNFYINAHAKELRDKFVDHEEKRDLVVTTLEPSLDKADFGDLAVQMAGQIDQNVKDKTLVPWVLPNFSTTTRNDTVICSALIMSTLKEYFRYIMMLGCGIPSITLEGTQADWQSILTRIDKIPSFGAEPAEWASMLRAVLKRFVRAFNPGGPKADKKFWERMVHERPGGSNTPFISGWITAFCAWDPEGVFFAARKRQSRAMGDDGPAWVKNLTFDGVWFPRVWRAPEGYAEVDVKVLEVQTGNAYDCTMLAGHVGIVMQGKERLDTVRPAPLWFMYVKGAERKPGSEFWM</sequence>
<dbReference type="Pfam" id="PF14388">
    <property type="entry name" value="DUF4419"/>
    <property type="match status" value="1"/>
</dbReference>
<gene>
    <name evidence="1" type="ORF">LshimejAT787_1201210</name>
</gene>
<dbReference type="OrthoDB" id="9978173at2759"/>
<proteinExistence type="predicted"/>
<dbReference type="InterPro" id="IPR025533">
    <property type="entry name" value="DUF4419"/>
</dbReference>
<dbReference type="PANTHER" id="PTHR31252">
    <property type="entry name" value="DUF4419 DOMAIN-CONTAINING PROTEIN"/>
    <property type="match status" value="1"/>
</dbReference>
<comment type="caution">
    <text evidence="1">The sequence shown here is derived from an EMBL/GenBank/DDBJ whole genome shotgun (WGS) entry which is preliminary data.</text>
</comment>
<dbReference type="EMBL" id="BRPK01000012">
    <property type="protein sequence ID" value="GLB42672.1"/>
    <property type="molecule type" value="Genomic_DNA"/>
</dbReference>